<dbReference type="InterPro" id="IPR058624">
    <property type="entry name" value="MdtA-like_HH"/>
</dbReference>
<sequence length="419" mass="43470">MSSTQQFPAPLLRLRPAAAALVLALGLAACSGENAAPQGGAPQALPVTVLEMQPQNLPASLELMAQTEGAKETEVRARVGGILMKRLYQEGALVKAGQPLFQIDRAPYEIALAEAKAKAEQTAREEGRLKGLLARQAVSQKEYDDAASNNAIAQAALRQAQLNLSWTTVTAPVSGTSGRAVKSEGNLINTSDASLLTSVYQANPMWVRFGLSESDTANLPGGQLKAEMVSGVELILPDGSVYDKPGKINFLASTIDTTLGTQQLRAEFDNSDGKLLPGQFVRVRLLTGNREGVFLVPQAAVMQTEQARLVMVVDAESKVAPRPVQTAEWRGKDWVITGGLKAGDKVIVDNLMKARPGAPVAPHGPQAAPGAPGAAPGTPAQGQPAAAKPADAAPAAAPAKGAEGDAAKTPAQPAAQGKQ</sequence>
<dbReference type="Gene3D" id="2.40.420.20">
    <property type="match status" value="1"/>
</dbReference>
<gene>
    <name evidence="9" type="ORF">EV678_0065</name>
</gene>
<evidence type="ECO:0000313" key="10">
    <source>
        <dbReference type="Proteomes" id="UP000292136"/>
    </source>
</evidence>
<evidence type="ECO:0000259" key="8">
    <source>
        <dbReference type="Pfam" id="PF25967"/>
    </source>
</evidence>
<evidence type="ECO:0000259" key="7">
    <source>
        <dbReference type="Pfam" id="PF25944"/>
    </source>
</evidence>
<reference evidence="9 10" key="1">
    <citation type="submission" date="2019-02" db="EMBL/GenBank/DDBJ databases">
        <title>Genomic Encyclopedia of Type Strains, Phase IV (KMG-IV): sequencing the most valuable type-strain genomes for metagenomic binning, comparative biology and taxonomic classification.</title>
        <authorList>
            <person name="Goeker M."/>
        </authorList>
    </citation>
    <scope>NUCLEOTIDE SEQUENCE [LARGE SCALE GENOMIC DNA]</scope>
    <source>
        <strain evidence="9 10">DSM 21223</strain>
    </source>
</reference>
<dbReference type="InterPro" id="IPR058625">
    <property type="entry name" value="MdtA-like_BSH"/>
</dbReference>
<feature type="domain" description="Multidrug resistance protein MdtA-like alpha-helical hairpin" evidence="5">
    <location>
        <begin position="111"/>
        <end position="167"/>
    </location>
</feature>
<proteinExistence type="inferred from homology"/>
<feature type="region of interest" description="Disordered" evidence="3">
    <location>
        <begin position="357"/>
        <end position="419"/>
    </location>
</feature>
<feature type="signal peptide" evidence="4">
    <location>
        <begin position="1"/>
        <end position="35"/>
    </location>
</feature>
<name>A0ABY0INY9_9RHOO</name>
<dbReference type="Pfam" id="PF25944">
    <property type="entry name" value="Beta-barrel_RND"/>
    <property type="match status" value="1"/>
</dbReference>
<feature type="compositionally biased region" description="Low complexity" evidence="3">
    <location>
        <begin position="357"/>
        <end position="401"/>
    </location>
</feature>
<protein>
    <submittedName>
        <fullName evidence="9">Membrane fusion protein (Multidrug efflux system)</fullName>
    </submittedName>
</protein>
<evidence type="ECO:0000256" key="2">
    <source>
        <dbReference type="ARBA" id="ARBA00009477"/>
    </source>
</evidence>
<dbReference type="NCBIfam" id="TIGR01730">
    <property type="entry name" value="RND_mfp"/>
    <property type="match status" value="1"/>
</dbReference>
<feature type="domain" description="Multidrug resistance protein MdtA-like barrel-sandwich hybrid" evidence="6">
    <location>
        <begin position="73"/>
        <end position="194"/>
    </location>
</feature>
<feature type="chain" id="PRO_5045541911" evidence="4">
    <location>
        <begin position="36"/>
        <end position="419"/>
    </location>
</feature>
<comment type="caution">
    <text evidence="9">The sequence shown here is derived from an EMBL/GenBank/DDBJ whole genome shotgun (WGS) entry which is preliminary data.</text>
</comment>
<keyword evidence="10" id="KW-1185">Reference proteome</keyword>
<evidence type="ECO:0000256" key="4">
    <source>
        <dbReference type="SAM" id="SignalP"/>
    </source>
</evidence>
<dbReference type="SUPFAM" id="SSF111369">
    <property type="entry name" value="HlyD-like secretion proteins"/>
    <property type="match status" value="1"/>
</dbReference>
<keyword evidence="4" id="KW-0732">Signal</keyword>
<dbReference type="Gene3D" id="1.10.287.470">
    <property type="entry name" value="Helix hairpin bin"/>
    <property type="match status" value="1"/>
</dbReference>
<dbReference type="InterPro" id="IPR006143">
    <property type="entry name" value="RND_pump_MFP"/>
</dbReference>
<dbReference type="Pfam" id="PF25876">
    <property type="entry name" value="HH_MFP_RND"/>
    <property type="match status" value="1"/>
</dbReference>
<comment type="similarity">
    <text evidence="2">Belongs to the membrane fusion protein (MFP) (TC 8.A.1) family.</text>
</comment>
<organism evidence="9 10">
    <name type="scientific">Azospira oryzae</name>
    <dbReference type="NCBI Taxonomy" id="146939"/>
    <lineage>
        <taxon>Bacteria</taxon>
        <taxon>Pseudomonadati</taxon>
        <taxon>Pseudomonadota</taxon>
        <taxon>Betaproteobacteria</taxon>
        <taxon>Rhodocyclales</taxon>
        <taxon>Rhodocyclaceae</taxon>
        <taxon>Azospira</taxon>
    </lineage>
</organism>
<dbReference type="Gene3D" id="2.40.30.170">
    <property type="match status" value="1"/>
</dbReference>
<evidence type="ECO:0000256" key="3">
    <source>
        <dbReference type="SAM" id="MobiDB-lite"/>
    </source>
</evidence>
<dbReference type="Pfam" id="PF25967">
    <property type="entry name" value="RND-MFP_C"/>
    <property type="match status" value="1"/>
</dbReference>
<dbReference type="Proteomes" id="UP000292136">
    <property type="component" value="Unassembled WGS sequence"/>
</dbReference>
<dbReference type="EMBL" id="SHKM01000001">
    <property type="protein sequence ID" value="RZT89285.1"/>
    <property type="molecule type" value="Genomic_DNA"/>
</dbReference>
<dbReference type="InterPro" id="IPR058627">
    <property type="entry name" value="MdtA-like_C"/>
</dbReference>
<dbReference type="RefSeq" id="WP_130458095.1">
    <property type="nucleotide sequence ID" value="NZ_SHKM01000001.1"/>
</dbReference>
<evidence type="ECO:0000259" key="5">
    <source>
        <dbReference type="Pfam" id="PF25876"/>
    </source>
</evidence>
<evidence type="ECO:0000256" key="1">
    <source>
        <dbReference type="ARBA" id="ARBA00004196"/>
    </source>
</evidence>
<evidence type="ECO:0000313" key="9">
    <source>
        <dbReference type="EMBL" id="RZT89285.1"/>
    </source>
</evidence>
<comment type="subcellular location">
    <subcellularLocation>
        <location evidence="1">Cell envelope</location>
    </subcellularLocation>
</comment>
<dbReference type="Pfam" id="PF25917">
    <property type="entry name" value="BSH_RND"/>
    <property type="match status" value="1"/>
</dbReference>
<feature type="domain" description="Multidrug resistance protein MdtA-like C-terminal permuted SH3" evidence="8">
    <location>
        <begin position="294"/>
        <end position="351"/>
    </location>
</feature>
<feature type="domain" description="Multidrug resistance protein MdtA-like beta-barrel" evidence="7">
    <location>
        <begin position="204"/>
        <end position="288"/>
    </location>
</feature>
<dbReference type="InterPro" id="IPR058626">
    <property type="entry name" value="MdtA-like_b-barrel"/>
</dbReference>
<evidence type="ECO:0000259" key="6">
    <source>
        <dbReference type="Pfam" id="PF25917"/>
    </source>
</evidence>
<dbReference type="Gene3D" id="2.40.50.100">
    <property type="match status" value="1"/>
</dbReference>
<accession>A0ABY0INY9</accession>
<dbReference type="PANTHER" id="PTHR30158">
    <property type="entry name" value="ACRA/E-RELATED COMPONENT OF DRUG EFFLUX TRANSPORTER"/>
    <property type="match status" value="1"/>
</dbReference>